<name>A0A3N4KT42_9PEZI</name>
<dbReference type="Proteomes" id="UP000277580">
    <property type="component" value="Unassembled WGS sequence"/>
</dbReference>
<dbReference type="AlphaFoldDB" id="A0A3N4KT42"/>
<evidence type="ECO:0000313" key="2">
    <source>
        <dbReference type="Proteomes" id="UP000277580"/>
    </source>
</evidence>
<dbReference type="InParanoid" id="A0A3N4KT42"/>
<keyword evidence="2" id="KW-1185">Reference proteome</keyword>
<gene>
    <name evidence="1" type="ORF">P167DRAFT_97033</name>
</gene>
<proteinExistence type="predicted"/>
<protein>
    <submittedName>
        <fullName evidence="1">Uncharacterized protein</fullName>
    </submittedName>
</protein>
<sequence>MHKHSLRRCWFQKTFVLVCPSFPSLGSRWETHPYYIQIKPAYQTPHPTPPHHDKVSTNTTYTSRIIPVLPFPYVE</sequence>
<organism evidence="1 2">
    <name type="scientific">Morchella conica CCBAS932</name>
    <dbReference type="NCBI Taxonomy" id="1392247"/>
    <lineage>
        <taxon>Eukaryota</taxon>
        <taxon>Fungi</taxon>
        <taxon>Dikarya</taxon>
        <taxon>Ascomycota</taxon>
        <taxon>Pezizomycotina</taxon>
        <taxon>Pezizomycetes</taxon>
        <taxon>Pezizales</taxon>
        <taxon>Morchellaceae</taxon>
        <taxon>Morchella</taxon>
    </lineage>
</organism>
<reference evidence="1 2" key="1">
    <citation type="journal article" date="2018" name="Nat. Ecol. Evol.">
        <title>Pezizomycetes genomes reveal the molecular basis of ectomycorrhizal truffle lifestyle.</title>
        <authorList>
            <person name="Murat C."/>
            <person name="Payen T."/>
            <person name="Noel B."/>
            <person name="Kuo A."/>
            <person name="Morin E."/>
            <person name="Chen J."/>
            <person name="Kohler A."/>
            <person name="Krizsan K."/>
            <person name="Balestrini R."/>
            <person name="Da Silva C."/>
            <person name="Montanini B."/>
            <person name="Hainaut M."/>
            <person name="Levati E."/>
            <person name="Barry K.W."/>
            <person name="Belfiori B."/>
            <person name="Cichocki N."/>
            <person name="Clum A."/>
            <person name="Dockter R.B."/>
            <person name="Fauchery L."/>
            <person name="Guy J."/>
            <person name="Iotti M."/>
            <person name="Le Tacon F."/>
            <person name="Lindquist E.A."/>
            <person name="Lipzen A."/>
            <person name="Malagnac F."/>
            <person name="Mello A."/>
            <person name="Molinier V."/>
            <person name="Miyauchi S."/>
            <person name="Poulain J."/>
            <person name="Riccioni C."/>
            <person name="Rubini A."/>
            <person name="Sitrit Y."/>
            <person name="Splivallo R."/>
            <person name="Traeger S."/>
            <person name="Wang M."/>
            <person name="Zifcakova L."/>
            <person name="Wipf D."/>
            <person name="Zambonelli A."/>
            <person name="Paolocci F."/>
            <person name="Nowrousian M."/>
            <person name="Ottonello S."/>
            <person name="Baldrian P."/>
            <person name="Spatafora J.W."/>
            <person name="Henrissat B."/>
            <person name="Nagy L.G."/>
            <person name="Aury J.M."/>
            <person name="Wincker P."/>
            <person name="Grigoriev I.V."/>
            <person name="Bonfante P."/>
            <person name="Martin F.M."/>
        </authorList>
    </citation>
    <scope>NUCLEOTIDE SEQUENCE [LARGE SCALE GENOMIC DNA]</scope>
    <source>
        <strain evidence="1 2">CCBAS932</strain>
    </source>
</reference>
<dbReference type="EMBL" id="ML119121">
    <property type="protein sequence ID" value="RPB13784.1"/>
    <property type="molecule type" value="Genomic_DNA"/>
</dbReference>
<accession>A0A3N4KT42</accession>
<evidence type="ECO:0000313" key="1">
    <source>
        <dbReference type="EMBL" id="RPB13784.1"/>
    </source>
</evidence>